<proteinExistence type="predicted"/>
<keyword evidence="2" id="KW-1185">Reference proteome</keyword>
<name>A0ACC3C7P1_PYRYE</name>
<protein>
    <submittedName>
        <fullName evidence="1">Uncharacterized protein</fullName>
    </submittedName>
</protein>
<evidence type="ECO:0000313" key="1">
    <source>
        <dbReference type="EMBL" id="KAK1866235.1"/>
    </source>
</evidence>
<comment type="caution">
    <text evidence="1">The sequence shown here is derived from an EMBL/GenBank/DDBJ whole genome shotgun (WGS) entry which is preliminary data.</text>
</comment>
<gene>
    <name evidence="1" type="ORF">I4F81_008755</name>
</gene>
<sequence>MQLDAAAAGVVVEELAANVPEAFARVNPGAAATAAVLCATAAAGVTTTAAALPVRRAWFDHLSFLLATVAGPSAADAVAAWRSDPVATLPLGPLLASVATGLARPASDATPGLGSGVETADRVVEVRSLERQTLLRRLRRLTLVACTDVTLFVAATTSLSVLSCERVAVHAAARRLLITNTFNSTFYMAVNAAPVVVGDSRGLRFSPYNAVYPAAELSAAAVAAGVDGTVNAWRDYRSPPPKGCGSGAGTAELAEAGVATVVPPDELIPFSVPTLEADVDGRDGGGGGGRADSPPRDLRGAAPVADGAAAGAPAAATSASATTVPPGGAARDLRPSLLAVAAPLPAEYRASLERRVEEFEALRRVVCSFELRPVGGGGAPVAAAAPSSTSAGEPQAGAAKAATASPSQGDAGRPAGAAADGTTTPAGAPEAAAAAGAVPTPNGPFAGAPPTASVHSVVTAHFREWLSSSNNMRQLQELVALTPEQQLQ</sequence>
<dbReference type="EMBL" id="CM020619">
    <property type="protein sequence ID" value="KAK1866235.1"/>
    <property type="molecule type" value="Genomic_DNA"/>
</dbReference>
<dbReference type="Proteomes" id="UP000798662">
    <property type="component" value="Chromosome 2"/>
</dbReference>
<accession>A0ACC3C7P1</accession>
<evidence type="ECO:0000313" key="2">
    <source>
        <dbReference type="Proteomes" id="UP000798662"/>
    </source>
</evidence>
<organism evidence="1 2">
    <name type="scientific">Pyropia yezoensis</name>
    <name type="common">Susabi-nori</name>
    <name type="synonym">Porphyra yezoensis</name>
    <dbReference type="NCBI Taxonomy" id="2788"/>
    <lineage>
        <taxon>Eukaryota</taxon>
        <taxon>Rhodophyta</taxon>
        <taxon>Bangiophyceae</taxon>
        <taxon>Bangiales</taxon>
        <taxon>Bangiaceae</taxon>
        <taxon>Pyropia</taxon>
    </lineage>
</organism>
<reference evidence="1" key="1">
    <citation type="submission" date="2019-11" db="EMBL/GenBank/DDBJ databases">
        <title>Nori genome reveals adaptations in red seaweeds to the harsh intertidal environment.</title>
        <authorList>
            <person name="Wang D."/>
            <person name="Mao Y."/>
        </authorList>
    </citation>
    <scope>NUCLEOTIDE SEQUENCE</scope>
    <source>
        <tissue evidence="1">Gametophyte</tissue>
    </source>
</reference>